<dbReference type="Proteomes" id="UP000694050">
    <property type="component" value="Unassembled WGS sequence"/>
</dbReference>
<protein>
    <submittedName>
        <fullName evidence="1">Uncharacterized protein</fullName>
    </submittedName>
</protein>
<gene>
    <name evidence="1" type="ORF">Forpe1208_v009111</name>
</gene>
<organism evidence="1 2">
    <name type="scientific">Fusarium oxysporum f. sp. rapae</name>
    <dbReference type="NCBI Taxonomy" id="485398"/>
    <lineage>
        <taxon>Eukaryota</taxon>
        <taxon>Fungi</taxon>
        <taxon>Dikarya</taxon>
        <taxon>Ascomycota</taxon>
        <taxon>Pezizomycotina</taxon>
        <taxon>Sordariomycetes</taxon>
        <taxon>Hypocreomycetidae</taxon>
        <taxon>Hypocreales</taxon>
        <taxon>Nectriaceae</taxon>
        <taxon>Fusarium</taxon>
        <taxon>Fusarium oxysporum species complex</taxon>
    </lineage>
</organism>
<dbReference type="AlphaFoldDB" id="A0A8J5TVW3"/>
<name>A0A8J5TVW3_FUSOX</name>
<comment type="caution">
    <text evidence="1">The sequence shown here is derived from an EMBL/GenBank/DDBJ whole genome shotgun (WGS) entry which is preliminary data.</text>
</comment>
<reference evidence="1" key="1">
    <citation type="submission" date="2021-04" db="EMBL/GenBank/DDBJ databases">
        <title>First draft genome resource for Brassicaceae pathogens Fusarium oxysporum f. sp. raphani and Fusarium oxysporum f. sp. rapae.</title>
        <authorList>
            <person name="Asai S."/>
        </authorList>
    </citation>
    <scope>NUCLEOTIDE SEQUENCE</scope>
    <source>
        <strain evidence="1">Tf1208</strain>
    </source>
</reference>
<evidence type="ECO:0000313" key="2">
    <source>
        <dbReference type="Proteomes" id="UP000694050"/>
    </source>
</evidence>
<proteinExistence type="predicted"/>
<evidence type="ECO:0000313" key="1">
    <source>
        <dbReference type="EMBL" id="KAG7412503.1"/>
    </source>
</evidence>
<dbReference type="EMBL" id="JAELUQ010000006">
    <property type="protein sequence ID" value="KAG7412503.1"/>
    <property type="molecule type" value="Genomic_DNA"/>
</dbReference>
<accession>A0A8J5TVW3</accession>
<sequence>MTEEGCDLEESSLFQHQLQTYNKISALFKSSTITTTEYKAPTSPTTTPFKYSQWAVLCLVSGHASRPLGT</sequence>